<dbReference type="RefSeq" id="XP_018707081.1">
    <property type="nucleotide sequence ID" value="XM_018845358.1"/>
</dbReference>
<reference evidence="1 2" key="1">
    <citation type="journal article" date="2016" name="Genome Biol. Evol.">
        <title>Divergent and convergent evolution of fungal pathogenicity.</title>
        <authorList>
            <person name="Shang Y."/>
            <person name="Xiao G."/>
            <person name="Zheng P."/>
            <person name="Cen K."/>
            <person name="Zhan S."/>
            <person name="Wang C."/>
        </authorList>
    </citation>
    <scope>NUCLEOTIDE SEQUENCE [LARGE SCALE GENOMIC DNA]</scope>
    <source>
        <strain evidence="1 2">ARSEF 2679</strain>
    </source>
</reference>
<evidence type="ECO:0000313" key="2">
    <source>
        <dbReference type="Proteomes" id="UP000076744"/>
    </source>
</evidence>
<name>A0A168CBU5_CORFA</name>
<keyword evidence="2" id="KW-1185">Reference proteome</keyword>
<organism evidence="1 2">
    <name type="scientific">Cordyceps fumosorosea (strain ARSEF 2679)</name>
    <name type="common">Isaria fumosorosea</name>
    <dbReference type="NCBI Taxonomy" id="1081104"/>
    <lineage>
        <taxon>Eukaryota</taxon>
        <taxon>Fungi</taxon>
        <taxon>Dikarya</taxon>
        <taxon>Ascomycota</taxon>
        <taxon>Pezizomycotina</taxon>
        <taxon>Sordariomycetes</taxon>
        <taxon>Hypocreomycetidae</taxon>
        <taxon>Hypocreales</taxon>
        <taxon>Cordycipitaceae</taxon>
        <taxon>Cordyceps</taxon>
    </lineage>
</organism>
<accession>A0A168CBU5</accession>
<dbReference type="EMBL" id="AZHB01000003">
    <property type="protein sequence ID" value="OAA71200.1"/>
    <property type="molecule type" value="Genomic_DNA"/>
</dbReference>
<evidence type="ECO:0000313" key="1">
    <source>
        <dbReference type="EMBL" id="OAA71200.1"/>
    </source>
</evidence>
<protein>
    <submittedName>
        <fullName evidence="1">Uncharacterized protein</fullName>
    </submittedName>
</protein>
<dbReference type="AlphaFoldDB" id="A0A168CBU5"/>
<dbReference type="GeneID" id="30018043"/>
<sequence length="49" mass="5369">MAAASPMPAELDTRLQKCDRTSCPPTLRCCYCDDDDSVCIRGTKCPACR</sequence>
<dbReference type="Proteomes" id="UP000076744">
    <property type="component" value="Unassembled WGS sequence"/>
</dbReference>
<comment type="caution">
    <text evidence="1">The sequence shown here is derived from an EMBL/GenBank/DDBJ whole genome shotgun (WGS) entry which is preliminary data.</text>
</comment>
<proteinExistence type="predicted"/>
<gene>
    <name evidence="1" type="ORF">ISF_01751</name>
</gene>